<dbReference type="AlphaFoldDB" id="A0A3E1Q766"/>
<gene>
    <name evidence="1" type="ORF">DZ858_12055</name>
</gene>
<reference evidence="1 2" key="1">
    <citation type="journal article" date="2007" name="Int. J. Syst. Evol. Microbiol.">
        <title>Marixanthomonas ophiurae gen. nov., sp. nov., a marine bacterium of the family Flavobacteriaceae isolated from a deep-sea brittle star.</title>
        <authorList>
            <person name="Romanenko L.A."/>
            <person name="Uchino M."/>
            <person name="Frolova G.M."/>
            <person name="Mikhailov V.V."/>
        </authorList>
    </citation>
    <scope>NUCLEOTIDE SEQUENCE [LARGE SCALE GENOMIC DNA]</scope>
    <source>
        <strain evidence="1 2">KMM 3046</strain>
    </source>
</reference>
<dbReference type="OrthoDB" id="1430576at2"/>
<dbReference type="Proteomes" id="UP000261082">
    <property type="component" value="Unassembled WGS sequence"/>
</dbReference>
<protein>
    <recommendedName>
        <fullName evidence="3">Sulfotransferase domain-containing protein</fullName>
    </recommendedName>
</protein>
<name>A0A3E1Q766_9FLAO</name>
<accession>A0A3E1Q766</accession>
<dbReference type="EMBL" id="QVID01000002">
    <property type="protein sequence ID" value="RFN57969.1"/>
    <property type="molecule type" value="Genomic_DNA"/>
</dbReference>
<sequence length="251" mass="29711">MKKVLITSIGRTGTVSLTQFLNTIDQVSCFHEKERQDVPFLFLSQLNQFSNITENYFKQRDIEASKMDCDFYIEVNPYFRFADKKILDSLGWEKVFIVRNPRTYLESVYTRNLYTKSDTTCGQFPDNSDPISKEWETLTRFQKLCWYYGKVHEYIAQSENSNYQFEKLTSSPEALKKLIFDIGIDQTRIENYHLPKRNTSFKNKIKRKISSTLKNESTVIKPLDWTKLSEDEMKFYNLYCKKPAKSLGYVL</sequence>
<keyword evidence="2" id="KW-1185">Reference proteome</keyword>
<dbReference type="InterPro" id="IPR027417">
    <property type="entry name" value="P-loop_NTPase"/>
</dbReference>
<evidence type="ECO:0008006" key="3">
    <source>
        <dbReference type="Google" id="ProtNLM"/>
    </source>
</evidence>
<dbReference type="Gene3D" id="3.40.50.300">
    <property type="entry name" value="P-loop containing nucleotide triphosphate hydrolases"/>
    <property type="match status" value="1"/>
</dbReference>
<evidence type="ECO:0000313" key="2">
    <source>
        <dbReference type="Proteomes" id="UP000261082"/>
    </source>
</evidence>
<proteinExistence type="predicted"/>
<dbReference type="SUPFAM" id="SSF52540">
    <property type="entry name" value="P-loop containing nucleoside triphosphate hydrolases"/>
    <property type="match status" value="1"/>
</dbReference>
<evidence type="ECO:0000313" key="1">
    <source>
        <dbReference type="EMBL" id="RFN57969.1"/>
    </source>
</evidence>
<organism evidence="1 2">
    <name type="scientific">Marixanthomonas ophiurae</name>
    <dbReference type="NCBI Taxonomy" id="387659"/>
    <lineage>
        <taxon>Bacteria</taxon>
        <taxon>Pseudomonadati</taxon>
        <taxon>Bacteroidota</taxon>
        <taxon>Flavobacteriia</taxon>
        <taxon>Flavobacteriales</taxon>
        <taxon>Flavobacteriaceae</taxon>
        <taxon>Marixanthomonas</taxon>
    </lineage>
</organism>
<comment type="caution">
    <text evidence="1">The sequence shown here is derived from an EMBL/GenBank/DDBJ whole genome shotgun (WGS) entry which is preliminary data.</text>
</comment>
<dbReference type="RefSeq" id="WP_117159918.1">
    <property type="nucleotide sequence ID" value="NZ_QVID01000002.1"/>
</dbReference>